<feature type="binding site" evidence="13">
    <location>
        <position position="925"/>
    </location>
    <ligand>
        <name>ATP</name>
        <dbReference type="ChEBI" id="CHEBI:30616"/>
    </ligand>
</feature>
<evidence type="ECO:0000313" key="19">
    <source>
        <dbReference type="EMBL" id="JAP57293.1"/>
    </source>
</evidence>
<dbReference type="Gene3D" id="2.70.150.10">
    <property type="entry name" value="Calcium-transporting ATPase, cytoplasmic transduction domain A"/>
    <property type="match status" value="2"/>
</dbReference>
<feature type="binding site" evidence="13">
    <location>
        <position position="622"/>
    </location>
    <ligand>
        <name>ATP</name>
        <dbReference type="ChEBI" id="CHEBI:30616"/>
    </ligand>
</feature>
<feature type="transmembrane region" description="Helical" evidence="15">
    <location>
        <begin position="318"/>
        <end position="339"/>
    </location>
</feature>
<dbReference type="InterPro" id="IPR023214">
    <property type="entry name" value="HAD_sf"/>
</dbReference>
<feature type="binding site" evidence="14">
    <location>
        <position position="435"/>
    </location>
    <ligand>
        <name>Mg(2+)</name>
        <dbReference type="ChEBI" id="CHEBI:18420"/>
    </ligand>
</feature>
<keyword evidence="9 15" id="KW-1133">Transmembrane helix</keyword>
<feature type="transmembrane region" description="Helical" evidence="15">
    <location>
        <begin position="1171"/>
        <end position="1192"/>
    </location>
</feature>
<dbReference type="EMBL" id="GEEE01018322">
    <property type="protein sequence ID" value="JAP44903.1"/>
    <property type="molecule type" value="Transcribed_RNA"/>
</dbReference>
<evidence type="ECO:0000256" key="15">
    <source>
        <dbReference type="RuleBase" id="RU362033"/>
    </source>
</evidence>
<dbReference type="GO" id="GO:0005783">
    <property type="term" value="C:endoplasmic reticulum"/>
    <property type="evidence" value="ECO:0007669"/>
    <property type="project" value="TreeGrafter"/>
</dbReference>
<sequence>MGGLDCSKLHLLSKKSQQERCVVLNHSKINRHSADSVNRQFPKNVAVSSHYTWWNFLVLDIFEQMHSVSNFFFTMISIIFFFGETPISPATVVAPLIVVMSVQIIKDGYDDLGRHLNDKKINDTPFLVWVHKDRGFEVESSWDSVKARNIRCGDLILCREGESFPCDTLLLASSNHDGKVAVTTGNLDGESSVKTRFTLPATQKPFEVLLKEFNSPGTLGSLLGDVNFPSVAHIVCQNPTDDFGTFEGRLEYATANTEGNGTDNQHSIPLTIENIGLRGATLRTSGVICVAIYTGKDTKLSLNAKCGQKKTSSTKHRFNSILLIFILAMLILTLIFVGIEYGWQNQVSGSGWYLVYGQLTAWKVTQGAFDEAILMNYLIPISMIVIMEIVQFFLALYAVNDITFYDEHLGKHCQVNATNIAEELGQVEFLFSDKTGTLTENKMEFRCFALAEENHAYSLEEDGLYKISGKPKQYSNEGVPMGVKEFVDVTFESSEDENEADSFAKQASRHWQRGTERVTEHSEEAELFWKVATLCHSVEVKASSEAEEQKGDNMNYSAASPDELALVRAAAKCGFVYLGRESTTDEWTDLGRETVRVSTLSGAAGGDGRKLLHFYRGGTLEFDSTRRRMSVLVQSAQDGRCFVFSKGAETAILNQRVSSGSPPRIHDNVTRQVNDFASRGLRTLVFAAREVSASLYRTMVDELKRAQGLTGQERIKALEKISAKIESRLSLVGVSGVEDRLQPGVKRCLRSLITAGIQVWVLTGDKEETATKISQTAGLFSRQMTLLRLTQYENVESVARAISDHLKLIQMTPELVLDQAGGNPAPPGSVTTCSTVASVPSEGETSVSLTRVTRTQCAARWLEKLRSWFQQAWTTGHRKGHQQRNGTRTIGLVIDGQTLRYATSDILRRNFLKLCLEASTVLCCRLTPFQKAAVVKLVAEGTKDVIGLKAPVTAAVGDGGNDVAMLLQANVGIGIFGNEGRQAVRAADYAVPLFKHLQRLFLVHGQWNYYRMSFMALLFYHKCIALVAAQIYQLSFSGFSAQPLFDSLLYALYNLTMTSCSICAFGLFERHLSEADLLRHPFLYRLMSQNANYSPWYVVLWCLDGLWLGSVCYFISYFVLVGGGVYAEAIFVLTGTSYATLDIDLFGTAVFLYLTIAVNFRLFVITRTFTLALIIGNIAFGVGNFIVTYVYQRMTSPISIFYMNLSYLAHCPAFWLAMPLSLTLGLLPDLLWRLGSDYWWKQQISRGSDRGRKSKAARTLLRGSPTLNLTEL</sequence>
<dbReference type="NCBIfam" id="TIGR01652">
    <property type="entry name" value="ATPase-Plipid"/>
    <property type="match status" value="1"/>
</dbReference>
<dbReference type="SFLD" id="SFLDG00002">
    <property type="entry name" value="C1.7:_P-type_atpase_like"/>
    <property type="match status" value="1"/>
</dbReference>
<feature type="binding site" evidence="13">
    <location>
        <position position="434"/>
    </location>
    <ligand>
        <name>ATP</name>
        <dbReference type="ChEBI" id="CHEBI:30616"/>
    </ligand>
</feature>
<evidence type="ECO:0000259" key="17">
    <source>
        <dbReference type="Pfam" id="PF16212"/>
    </source>
</evidence>
<dbReference type="EMBL" id="GEEE01005932">
    <property type="protein sequence ID" value="JAP57293.1"/>
    <property type="molecule type" value="Transcribed_RNA"/>
</dbReference>
<feature type="binding site" evidence="13">
    <location>
        <position position="682"/>
    </location>
    <ligand>
        <name>ATP</name>
        <dbReference type="ChEBI" id="CHEBI:30616"/>
    </ligand>
</feature>
<evidence type="ECO:0000313" key="18">
    <source>
        <dbReference type="EMBL" id="JAP44903.1"/>
    </source>
</evidence>
<dbReference type="GO" id="GO:0005524">
    <property type="term" value="F:ATP binding"/>
    <property type="evidence" value="ECO:0007669"/>
    <property type="project" value="UniProtKB-UniRule"/>
</dbReference>
<keyword evidence="3 15" id="KW-0812">Transmembrane</keyword>
<dbReference type="SFLD" id="SFLDS00003">
    <property type="entry name" value="Haloacid_Dehalogenase"/>
    <property type="match status" value="1"/>
</dbReference>
<dbReference type="PROSITE" id="PS00154">
    <property type="entry name" value="ATPASE_E1_E2"/>
    <property type="match status" value="1"/>
</dbReference>
<dbReference type="InterPro" id="IPR032630">
    <property type="entry name" value="P_typ_ATPase_c"/>
</dbReference>
<keyword evidence="4 14" id="KW-0479">Metal-binding</keyword>
<feature type="domain" description="P-type ATPase C-terminal" evidence="17">
    <location>
        <begin position="984"/>
        <end position="1241"/>
    </location>
</feature>
<dbReference type="InterPro" id="IPR018303">
    <property type="entry name" value="ATPase_P-typ_P_site"/>
</dbReference>
<evidence type="ECO:0000256" key="5">
    <source>
        <dbReference type="ARBA" id="ARBA00022741"/>
    </source>
</evidence>
<evidence type="ECO:0000256" key="8">
    <source>
        <dbReference type="ARBA" id="ARBA00022967"/>
    </source>
</evidence>
<feature type="binding site" evidence="13">
    <location>
        <position position="961"/>
    </location>
    <ligand>
        <name>ATP</name>
        <dbReference type="ChEBI" id="CHEBI:30616"/>
    </ligand>
</feature>
<dbReference type="EMBL" id="GEEE01018394">
    <property type="protein sequence ID" value="JAP44831.1"/>
    <property type="molecule type" value="Transcribed_RNA"/>
</dbReference>
<evidence type="ECO:0000256" key="3">
    <source>
        <dbReference type="ARBA" id="ARBA00022692"/>
    </source>
</evidence>
<feature type="transmembrane region" description="Helical" evidence="15">
    <location>
        <begin position="1145"/>
        <end position="1164"/>
    </location>
</feature>
<gene>
    <name evidence="19" type="primary">AT11C</name>
    <name evidence="18" type="ORF">TR104721</name>
</gene>
<feature type="transmembrane region" description="Helical" evidence="15">
    <location>
        <begin position="1212"/>
        <end position="1232"/>
    </location>
</feature>
<dbReference type="EC" id="7.6.2.1" evidence="15"/>
<dbReference type="GO" id="GO:0045332">
    <property type="term" value="P:phospholipid translocation"/>
    <property type="evidence" value="ECO:0007669"/>
    <property type="project" value="TreeGrafter"/>
</dbReference>
<evidence type="ECO:0000256" key="2">
    <source>
        <dbReference type="ARBA" id="ARBA00008109"/>
    </source>
</evidence>
<dbReference type="GO" id="GO:0005886">
    <property type="term" value="C:plasma membrane"/>
    <property type="evidence" value="ECO:0007669"/>
    <property type="project" value="TreeGrafter"/>
</dbReference>
<proteinExistence type="inferred from homology"/>
<feature type="transmembrane region" description="Helical" evidence="15">
    <location>
        <begin position="377"/>
        <end position="399"/>
    </location>
</feature>
<comment type="similarity">
    <text evidence="2 15">Belongs to the cation transport ATPase (P-type) (TC 3.A.3) family. Type IV subfamily.</text>
</comment>
<dbReference type="SUPFAM" id="SSF81653">
    <property type="entry name" value="Calcium ATPase, transduction domain A"/>
    <property type="match status" value="1"/>
</dbReference>
<evidence type="ECO:0000256" key="13">
    <source>
        <dbReference type="PIRSR" id="PIRSR606539-2"/>
    </source>
</evidence>
<dbReference type="SUPFAM" id="SSF81660">
    <property type="entry name" value="Metal cation-transporting ATPase, ATP-binding domain N"/>
    <property type="match status" value="1"/>
</dbReference>
<dbReference type="InterPro" id="IPR008250">
    <property type="entry name" value="ATPase_P-typ_transduc_dom_A_sf"/>
</dbReference>
<evidence type="ECO:0000256" key="10">
    <source>
        <dbReference type="ARBA" id="ARBA00023136"/>
    </source>
</evidence>
<evidence type="ECO:0000256" key="7">
    <source>
        <dbReference type="ARBA" id="ARBA00022842"/>
    </source>
</evidence>
<keyword evidence="7 14" id="KW-0460">Magnesium</keyword>
<evidence type="ECO:0000256" key="9">
    <source>
        <dbReference type="ARBA" id="ARBA00022989"/>
    </source>
</evidence>
<keyword evidence="5 13" id="KW-0547">Nucleotide-binding</keyword>
<dbReference type="InterPro" id="IPR044492">
    <property type="entry name" value="P_typ_ATPase_HD_dom"/>
</dbReference>
<dbReference type="Pfam" id="PF16212">
    <property type="entry name" value="PhoLip_ATPase_C"/>
    <property type="match status" value="1"/>
</dbReference>
<dbReference type="AlphaFoldDB" id="A0A0X3NZU9"/>
<comment type="catalytic activity">
    <reaction evidence="11 15">
        <text>ATP + H2O + phospholipidSide 1 = ADP + phosphate + phospholipidSide 2.</text>
        <dbReference type="EC" id="7.6.2.1"/>
    </reaction>
</comment>
<feature type="transmembrane region" description="Helical" evidence="15">
    <location>
        <begin position="1048"/>
        <end position="1068"/>
    </location>
</feature>
<keyword evidence="8 15" id="KW-1278">Translocase</keyword>
<feature type="binding site" evidence="13">
    <location>
        <position position="764"/>
    </location>
    <ligand>
        <name>ATP</name>
        <dbReference type="ChEBI" id="CHEBI:30616"/>
    </ligand>
</feature>
<evidence type="ECO:0000256" key="4">
    <source>
        <dbReference type="ARBA" id="ARBA00022723"/>
    </source>
</evidence>
<feature type="binding site" evidence="13">
    <location>
        <position position="563"/>
    </location>
    <ligand>
        <name>ATP</name>
        <dbReference type="ChEBI" id="CHEBI:30616"/>
    </ligand>
</feature>
<evidence type="ECO:0000256" key="14">
    <source>
        <dbReference type="PIRSR" id="PIRSR606539-3"/>
    </source>
</evidence>
<feature type="binding site" evidence="14">
    <location>
        <position position="433"/>
    </location>
    <ligand>
        <name>Mg(2+)</name>
        <dbReference type="ChEBI" id="CHEBI:18420"/>
    </ligand>
</feature>
<evidence type="ECO:0000259" key="16">
    <source>
        <dbReference type="Pfam" id="PF16209"/>
    </source>
</evidence>
<dbReference type="EMBL" id="GEEE01013268">
    <property type="protein sequence ID" value="JAP49957.1"/>
    <property type="molecule type" value="Transcribed_RNA"/>
</dbReference>
<reference evidence="18" key="1">
    <citation type="submission" date="2016-01" db="EMBL/GenBank/DDBJ databases">
        <title>Reference transcriptome for the parasite Schistocephalus solidus: insights into the molecular evolution of parasitism.</title>
        <authorList>
            <person name="Hebert F.O."/>
            <person name="Grambauer S."/>
            <person name="Barber I."/>
            <person name="Landry C.R."/>
            <person name="Aubin-Horth N."/>
        </authorList>
    </citation>
    <scope>NUCLEOTIDE SEQUENCE</scope>
</reference>
<feature type="binding site" evidence="14">
    <location>
        <position position="962"/>
    </location>
    <ligand>
        <name>Mg(2+)</name>
        <dbReference type="ChEBI" id="CHEBI:18420"/>
    </ligand>
</feature>
<organism evidence="18">
    <name type="scientific">Schistocephalus solidus</name>
    <name type="common">Tapeworm</name>
    <dbReference type="NCBI Taxonomy" id="70667"/>
    <lineage>
        <taxon>Eukaryota</taxon>
        <taxon>Metazoa</taxon>
        <taxon>Spiralia</taxon>
        <taxon>Lophotrochozoa</taxon>
        <taxon>Platyhelminthes</taxon>
        <taxon>Cestoda</taxon>
        <taxon>Eucestoda</taxon>
        <taxon>Diphyllobothriidea</taxon>
        <taxon>Diphyllobothriidae</taxon>
        <taxon>Schistocephalus</taxon>
    </lineage>
</organism>
<feature type="binding site" evidence="13">
    <location>
        <position position="435"/>
    </location>
    <ligand>
        <name>ATP</name>
        <dbReference type="ChEBI" id="CHEBI:30616"/>
    </ligand>
</feature>
<accession>A0A0X3NZU9</accession>
<dbReference type="SFLD" id="SFLDF00027">
    <property type="entry name" value="p-type_atpase"/>
    <property type="match status" value="1"/>
</dbReference>
<dbReference type="Pfam" id="PF13246">
    <property type="entry name" value="Cation_ATPase"/>
    <property type="match status" value="1"/>
</dbReference>
<dbReference type="Gene3D" id="3.40.50.1000">
    <property type="entry name" value="HAD superfamily/HAD-like"/>
    <property type="match status" value="2"/>
</dbReference>
<dbReference type="Gene3D" id="3.40.1110.10">
    <property type="entry name" value="Calcium-transporting ATPase, cytoplasmic domain N"/>
    <property type="match status" value="1"/>
</dbReference>
<evidence type="ECO:0000256" key="11">
    <source>
        <dbReference type="ARBA" id="ARBA00034036"/>
    </source>
</evidence>
<dbReference type="InterPro" id="IPR023298">
    <property type="entry name" value="ATPase_P-typ_TM_dom_sf"/>
</dbReference>
<feature type="binding site" evidence="13">
    <location>
        <position position="931"/>
    </location>
    <ligand>
        <name>ATP</name>
        <dbReference type="ChEBI" id="CHEBI:30616"/>
    </ligand>
</feature>
<feature type="domain" description="P-type ATPase N-terminal" evidence="16">
    <location>
        <begin position="29"/>
        <end position="91"/>
    </location>
</feature>
<feature type="transmembrane region" description="Helical" evidence="15">
    <location>
        <begin position="1014"/>
        <end position="1036"/>
    </location>
</feature>
<dbReference type="PANTHER" id="PTHR24092">
    <property type="entry name" value="PROBABLE PHOSPHOLIPID-TRANSPORTING ATPASE"/>
    <property type="match status" value="1"/>
</dbReference>
<dbReference type="InterPro" id="IPR036412">
    <property type="entry name" value="HAD-like_sf"/>
</dbReference>
<name>A0A0X3NZU9_SCHSO</name>
<dbReference type="InterPro" id="IPR032631">
    <property type="entry name" value="P-type_ATPase_N"/>
</dbReference>
<dbReference type="NCBIfam" id="TIGR01494">
    <property type="entry name" value="ATPase_P-type"/>
    <property type="match status" value="1"/>
</dbReference>
<dbReference type="Gene3D" id="1.20.1110.10">
    <property type="entry name" value="Calcium-transporting ATPase, transmembrane domain"/>
    <property type="match status" value="1"/>
</dbReference>
<feature type="active site" description="4-aspartylphosphate intermediate" evidence="12">
    <location>
        <position position="433"/>
    </location>
</feature>
<feature type="binding site" evidence="13">
    <location>
        <position position="763"/>
    </location>
    <ligand>
        <name>ATP</name>
        <dbReference type="ChEBI" id="CHEBI:30616"/>
    </ligand>
</feature>
<keyword evidence="6 13" id="KW-0067">ATP-binding</keyword>
<feature type="binding site" evidence="13">
    <location>
        <position position="765"/>
    </location>
    <ligand>
        <name>ATP</name>
        <dbReference type="ChEBI" id="CHEBI:30616"/>
    </ligand>
</feature>
<dbReference type="SUPFAM" id="SSF81665">
    <property type="entry name" value="Calcium ATPase, transmembrane domain M"/>
    <property type="match status" value="1"/>
</dbReference>
<dbReference type="GO" id="GO:0140326">
    <property type="term" value="F:ATPase-coupled intramembrane lipid transporter activity"/>
    <property type="evidence" value="ECO:0007669"/>
    <property type="project" value="UniProtKB-EC"/>
</dbReference>
<comment type="subcellular location">
    <subcellularLocation>
        <location evidence="1 15">Membrane</location>
        <topology evidence="1 15">Multi-pass membrane protein</topology>
    </subcellularLocation>
</comment>
<evidence type="ECO:0000256" key="6">
    <source>
        <dbReference type="ARBA" id="ARBA00022840"/>
    </source>
</evidence>
<feature type="binding site" evidence="14">
    <location>
        <position position="958"/>
    </location>
    <ligand>
        <name>Mg(2+)</name>
        <dbReference type="ChEBI" id="CHEBI:18420"/>
    </ligand>
</feature>
<feature type="binding site" evidence="13">
    <location>
        <position position="433"/>
    </location>
    <ligand>
        <name>ATP</name>
        <dbReference type="ChEBI" id="CHEBI:30616"/>
    </ligand>
</feature>
<dbReference type="Pfam" id="PF16209">
    <property type="entry name" value="PhoLip_ATPase_N"/>
    <property type="match status" value="1"/>
</dbReference>
<dbReference type="InterPro" id="IPR001757">
    <property type="entry name" value="P_typ_ATPase"/>
</dbReference>
<dbReference type="GO" id="GO:0016887">
    <property type="term" value="F:ATP hydrolysis activity"/>
    <property type="evidence" value="ECO:0007669"/>
    <property type="project" value="InterPro"/>
</dbReference>
<feature type="transmembrane region" description="Helical" evidence="15">
    <location>
        <begin position="71"/>
        <end position="99"/>
    </location>
</feature>
<dbReference type="PANTHER" id="PTHR24092:SF175">
    <property type="entry name" value="PHOSPHOLIPID-TRANSPORTING ATPASE"/>
    <property type="match status" value="1"/>
</dbReference>
<dbReference type="InterPro" id="IPR023299">
    <property type="entry name" value="ATPase_P-typ_cyto_dom_N"/>
</dbReference>
<protein>
    <recommendedName>
        <fullName evidence="15">Phospholipid-transporting ATPase</fullName>
        <ecNumber evidence="15">7.6.2.1</ecNumber>
    </recommendedName>
</protein>
<evidence type="ECO:0000256" key="1">
    <source>
        <dbReference type="ARBA" id="ARBA00004141"/>
    </source>
</evidence>
<dbReference type="InterPro" id="IPR006539">
    <property type="entry name" value="P-type_ATPase_IV"/>
</dbReference>
<dbReference type="SUPFAM" id="SSF56784">
    <property type="entry name" value="HAD-like"/>
    <property type="match status" value="1"/>
</dbReference>
<dbReference type="GO" id="GO:0000287">
    <property type="term" value="F:magnesium ion binding"/>
    <property type="evidence" value="ECO:0007669"/>
    <property type="project" value="UniProtKB-UniRule"/>
</dbReference>
<evidence type="ECO:0000256" key="12">
    <source>
        <dbReference type="PIRSR" id="PIRSR606539-1"/>
    </source>
</evidence>
<keyword evidence="10 15" id="KW-0472">Membrane</keyword>
<feature type="binding site" evidence="13">
    <location>
        <position position="962"/>
    </location>
    <ligand>
        <name>ATP</name>
        <dbReference type="ChEBI" id="CHEBI:30616"/>
    </ligand>
</feature>
<feature type="transmembrane region" description="Helical" evidence="15">
    <location>
        <begin position="1096"/>
        <end position="1125"/>
    </location>
</feature>
<comment type="cofactor">
    <cofactor evidence="14">
        <name>Mg(2+)</name>
        <dbReference type="ChEBI" id="CHEBI:18420"/>
    </cofactor>
</comment>
<feature type="binding site" evidence="13">
    <location>
        <position position="646"/>
    </location>
    <ligand>
        <name>ATP</name>
        <dbReference type="ChEBI" id="CHEBI:30616"/>
    </ligand>
</feature>
<dbReference type="PRINTS" id="PR00119">
    <property type="entry name" value="CATATPASE"/>
</dbReference>